<accession>A0A1Y1S3I4</accession>
<evidence type="ECO:0000256" key="1">
    <source>
        <dbReference type="ARBA" id="ARBA00004651"/>
    </source>
</evidence>
<sequence length="331" mass="34062">MTKNRRILVISGGILLLLGLVLYVSPKPLEALTDLFTDPLRTPFAFGNLMATAGILTLSGAGIAVAMTSGSFNLGGEGQAYLGSLLPVLLLLALPGAPPALMIPLGLAAGAFGGSAMGWLSGIMREKIGTDELISSYLAAGAVIPIIDYLIAVPLRDPDSYLLSTPKIAEGFRLVRLLPPSQLTSGIFLALGAALLWWFLSRYTLMGYELRLSGANPRFASLSGIRVSRYRSGGMSISGALCGLAGALMSLGVYGAAVQGGTGGIGWNGIAVALIARYRPALILPAALFFAYLTQGLSAAVMASGISNEMGLLLQAAVFIAITAGEAGKGE</sequence>
<dbReference type="InterPro" id="IPR001851">
    <property type="entry name" value="ABC_transp_permease"/>
</dbReference>
<feature type="transmembrane region" description="Helical" evidence="6">
    <location>
        <begin position="80"/>
        <end position="97"/>
    </location>
</feature>
<comment type="subcellular location">
    <subcellularLocation>
        <location evidence="1">Cell membrane</location>
        <topology evidence="1">Multi-pass membrane protein</topology>
    </subcellularLocation>
</comment>
<dbReference type="Pfam" id="PF02653">
    <property type="entry name" value="BPD_transp_2"/>
    <property type="match status" value="1"/>
</dbReference>
<dbReference type="AlphaFoldDB" id="A0A1Y1S3I4"/>
<dbReference type="PANTHER" id="PTHR47089:SF1">
    <property type="entry name" value="GUANOSINE ABC TRANSPORTER PERMEASE PROTEIN NUPP"/>
    <property type="match status" value="1"/>
</dbReference>
<dbReference type="PANTHER" id="PTHR47089">
    <property type="entry name" value="ABC TRANSPORTER, PERMEASE PROTEIN"/>
    <property type="match status" value="1"/>
</dbReference>
<dbReference type="GO" id="GO:0022857">
    <property type="term" value="F:transmembrane transporter activity"/>
    <property type="evidence" value="ECO:0007669"/>
    <property type="project" value="InterPro"/>
</dbReference>
<dbReference type="STRING" id="1963862.B4O97_00045"/>
<reference evidence="7 8" key="1">
    <citation type="submission" date="2017-03" db="EMBL/GenBank/DDBJ databases">
        <title>Draft Genome sequence of Marispirochaeta sp. strain JC444.</title>
        <authorList>
            <person name="Shivani Y."/>
            <person name="Subhash Y."/>
            <person name="Sasikala C."/>
            <person name="Ramana C."/>
        </authorList>
    </citation>
    <scope>NUCLEOTIDE SEQUENCE [LARGE SCALE GENOMIC DNA]</scope>
    <source>
        <strain evidence="7 8">JC444</strain>
    </source>
</reference>
<feature type="transmembrane region" description="Helical" evidence="6">
    <location>
        <begin position="7"/>
        <end position="25"/>
    </location>
</feature>
<dbReference type="Proteomes" id="UP000192343">
    <property type="component" value="Unassembled WGS sequence"/>
</dbReference>
<keyword evidence="2" id="KW-1003">Cell membrane</keyword>
<feature type="transmembrane region" description="Helical" evidence="6">
    <location>
        <begin position="45"/>
        <end position="68"/>
    </location>
</feature>
<feature type="transmembrane region" description="Helical" evidence="6">
    <location>
        <begin position="134"/>
        <end position="155"/>
    </location>
</feature>
<keyword evidence="4 6" id="KW-1133">Transmembrane helix</keyword>
<feature type="transmembrane region" description="Helical" evidence="6">
    <location>
        <begin position="183"/>
        <end position="200"/>
    </location>
</feature>
<gene>
    <name evidence="7" type="ORF">B4O97_00045</name>
</gene>
<feature type="transmembrane region" description="Helical" evidence="6">
    <location>
        <begin position="233"/>
        <end position="251"/>
    </location>
</feature>
<keyword evidence="5 6" id="KW-0472">Membrane</keyword>
<evidence type="ECO:0008006" key="9">
    <source>
        <dbReference type="Google" id="ProtNLM"/>
    </source>
</evidence>
<dbReference type="RefSeq" id="WP_083047067.1">
    <property type="nucleotide sequence ID" value="NZ_MWQY01000001.1"/>
</dbReference>
<evidence type="ECO:0000256" key="3">
    <source>
        <dbReference type="ARBA" id="ARBA00022692"/>
    </source>
</evidence>
<proteinExistence type="predicted"/>
<feature type="transmembrane region" description="Helical" evidence="6">
    <location>
        <begin position="103"/>
        <end position="122"/>
    </location>
</feature>
<comment type="caution">
    <text evidence="7">The sequence shown here is derived from an EMBL/GenBank/DDBJ whole genome shotgun (WGS) entry which is preliminary data.</text>
</comment>
<dbReference type="OrthoDB" id="350196at2"/>
<dbReference type="GO" id="GO:0005886">
    <property type="term" value="C:plasma membrane"/>
    <property type="evidence" value="ECO:0007669"/>
    <property type="project" value="UniProtKB-SubCell"/>
</dbReference>
<name>A0A1Y1S3I4_9SPIO</name>
<organism evidence="7 8">
    <name type="scientific">Marispirochaeta aestuarii</name>
    <dbReference type="NCBI Taxonomy" id="1963862"/>
    <lineage>
        <taxon>Bacteria</taxon>
        <taxon>Pseudomonadati</taxon>
        <taxon>Spirochaetota</taxon>
        <taxon>Spirochaetia</taxon>
        <taxon>Spirochaetales</taxon>
        <taxon>Spirochaetaceae</taxon>
        <taxon>Marispirochaeta</taxon>
    </lineage>
</organism>
<protein>
    <recommendedName>
        <fullName evidence="9">ABC transporter permease</fullName>
    </recommendedName>
</protein>
<evidence type="ECO:0000313" key="8">
    <source>
        <dbReference type="Proteomes" id="UP000192343"/>
    </source>
</evidence>
<dbReference type="EMBL" id="MWQY01000001">
    <property type="protein sequence ID" value="ORC38185.1"/>
    <property type="molecule type" value="Genomic_DNA"/>
</dbReference>
<evidence type="ECO:0000313" key="7">
    <source>
        <dbReference type="EMBL" id="ORC38185.1"/>
    </source>
</evidence>
<evidence type="ECO:0000256" key="4">
    <source>
        <dbReference type="ARBA" id="ARBA00022989"/>
    </source>
</evidence>
<feature type="transmembrane region" description="Helical" evidence="6">
    <location>
        <begin position="283"/>
        <end position="306"/>
    </location>
</feature>
<evidence type="ECO:0000256" key="5">
    <source>
        <dbReference type="ARBA" id="ARBA00023136"/>
    </source>
</evidence>
<keyword evidence="8" id="KW-1185">Reference proteome</keyword>
<dbReference type="CDD" id="cd06580">
    <property type="entry name" value="TM_PBP1_transp_TpRbsC_like"/>
    <property type="match status" value="1"/>
</dbReference>
<evidence type="ECO:0000256" key="2">
    <source>
        <dbReference type="ARBA" id="ARBA00022475"/>
    </source>
</evidence>
<keyword evidence="3 6" id="KW-0812">Transmembrane</keyword>
<evidence type="ECO:0000256" key="6">
    <source>
        <dbReference type="SAM" id="Phobius"/>
    </source>
</evidence>